<keyword evidence="4" id="KW-0227">DNA damage</keyword>
<evidence type="ECO:0000313" key="14">
    <source>
        <dbReference type="EMBL" id="AIE90909.1"/>
    </source>
</evidence>
<sequence length="704" mass="78318">MIANLLGRSIIRSASMKAGPSSGAGRFVAHEGLRDAQAEMIGDGIAALGAGGFLLAAAPTGIGKTAAALAAAIEVARSSEEPPVVMFLTGRQSQHRIVVDTVRRINERLEPDTPGVRLVDLIGQQGMCINEIRHEHRALFSRLCAEKRGSRTCRPWLADANLIRPRILRDPLHVDELVSMCKAGDEGMPHGICPWKAARESASSADVVVCDYNHVFVEAVRESSLSAMGIELENTLLVVDEAHNLPDRIRKGFERTIRMKVIRDAIYEIEEHTERTQSEGASLDGAEADSNNAELDRLRRMKATMRRLRNELPKWFAEIDGGLSSSRTDDQRVSMTDFLSRISTILVEDVERAIELGDLVRMLQSIRVDIVEDDDDIEEETACVRLAILLHTCMQNHDSPAFALVHDKLGGEEHRLTTHLLDPGVVSEGLLDECRGGVMMSGTLFPPQMYYDLLKVPKSRVSIVKEYTSHFLAERRPVLVAKDVTSRYAERGEENTARIRAHIHSVLRQTPGHVAVFAPSYALLEQIVLEDEDWVVRSRQLLEERSGASKEQMDSMVDRLHQLRRSKTPALLAGVLGGKLAEGVDYPGNILDAVICIGLPLPPPSARQDALREYYEDEYDSARAWRYAGSQPAVNRLLQAIGRPIRKAADRALVVLLEKRLLQRGFRICMPDGIHAVESIDSDRTARHTGRFFRKFPDPARHTE</sequence>
<dbReference type="GO" id="GO:0003678">
    <property type="term" value="F:DNA helicase activity"/>
    <property type="evidence" value="ECO:0007669"/>
    <property type="project" value="UniProtKB-EC"/>
</dbReference>
<dbReference type="Gene3D" id="3.40.50.300">
    <property type="entry name" value="P-loop containing nucleotide triphosphate hydrolases"/>
    <property type="match status" value="2"/>
</dbReference>
<dbReference type="Pfam" id="PF06733">
    <property type="entry name" value="DEAD_2"/>
    <property type="match status" value="1"/>
</dbReference>
<feature type="domain" description="Helicase ATP-binding" evidence="13">
    <location>
        <begin position="23"/>
        <end position="310"/>
    </location>
</feature>
<organism evidence="14">
    <name type="scientific">uncultured marine group II/III euryarchaeote AD1000_09_B02</name>
    <dbReference type="NCBI Taxonomy" id="1457710"/>
    <lineage>
        <taxon>Archaea</taxon>
        <taxon>Methanobacteriati</taxon>
        <taxon>Methanobacteriota</taxon>
        <taxon>environmental samples</taxon>
    </lineage>
</organism>
<evidence type="ECO:0000259" key="13">
    <source>
        <dbReference type="PROSITE" id="PS51193"/>
    </source>
</evidence>
<keyword evidence="5 14" id="KW-0378">Hydrolase</keyword>
<evidence type="ECO:0000256" key="1">
    <source>
        <dbReference type="ARBA" id="ARBA00022485"/>
    </source>
</evidence>
<reference evidence="14" key="1">
    <citation type="journal article" date="2014" name="Genome Biol. Evol.">
        <title>Pangenome evidence for extensive interdomain horizontal transfer affecting lineage core and shell genes in uncultured planktonic thaumarchaeota and euryarchaeota.</title>
        <authorList>
            <person name="Deschamps P."/>
            <person name="Zivanovic Y."/>
            <person name="Moreira D."/>
            <person name="Rodriguez-Valera F."/>
            <person name="Lopez-Garcia P."/>
        </authorList>
    </citation>
    <scope>NUCLEOTIDE SEQUENCE</scope>
</reference>
<dbReference type="SUPFAM" id="SSF52540">
    <property type="entry name" value="P-loop containing nucleoside triphosphate hydrolases"/>
    <property type="match status" value="2"/>
</dbReference>
<keyword evidence="7" id="KW-0067">ATP-binding</keyword>
<evidence type="ECO:0000256" key="10">
    <source>
        <dbReference type="ARBA" id="ARBA00023125"/>
    </source>
</evidence>
<evidence type="ECO:0000256" key="4">
    <source>
        <dbReference type="ARBA" id="ARBA00022763"/>
    </source>
</evidence>
<keyword evidence="10" id="KW-0238">DNA-binding</keyword>
<keyword evidence="9" id="KW-0411">Iron-sulfur</keyword>
<evidence type="ECO:0000256" key="8">
    <source>
        <dbReference type="ARBA" id="ARBA00023004"/>
    </source>
</evidence>
<evidence type="ECO:0000256" key="2">
    <source>
        <dbReference type="ARBA" id="ARBA00022723"/>
    </source>
</evidence>
<dbReference type="AlphaFoldDB" id="A0A075FHY1"/>
<proteinExistence type="predicted"/>
<dbReference type="InterPro" id="IPR027417">
    <property type="entry name" value="P-loop_NTPase"/>
</dbReference>
<keyword evidence="6" id="KW-0347">Helicase</keyword>
<dbReference type="InterPro" id="IPR006554">
    <property type="entry name" value="Helicase-like_DEXD_c2"/>
</dbReference>
<dbReference type="Pfam" id="PF13307">
    <property type="entry name" value="Helicase_C_2"/>
    <property type="match status" value="1"/>
</dbReference>
<evidence type="ECO:0000256" key="5">
    <source>
        <dbReference type="ARBA" id="ARBA00022801"/>
    </source>
</evidence>
<dbReference type="GO" id="GO:0046872">
    <property type="term" value="F:metal ion binding"/>
    <property type="evidence" value="ECO:0007669"/>
    <property type="project" value="UniProtKB-KW"/>
</dbReference>
<dbReference type="Gene3D" id="1.10.275.40">
    <property type="match status" value="1"/>
</dbReference>
<dbReference type="PROSITE" id="PS51193">
    <property type="entry name" value="HELICASE_ATP_BIND_2"/>
    <property type="match status" value="1"/>
</dbReference>
<evidence type="ECO:0000256" key="9">
    <source>
        <dbReference type="ARBA" id="ARBA00023014"/>
    </source>
</evidence>
<dbReference type="GO" id="GO:0003677">
    <property type="term" value="F:DNA binding"/>
    <property type="evidence" value="ECO:0007669"/>
    <property type="project" value="UniProtKB-KW"/>
</dbReference>
<dbReference type="GO" id="GO:0006281">
    <property type="term" value="P:DNA repair"/>
    <property type="evidence" value="ECO:0007669"/>
    <property type="project" value="UniProtKB-KW"/>
</dbReference>
<dbReference type="PANTHER" id="PTHR11472">
    <property type="entry name" value="DNA REPAIR DEAD HELICASE RAD3/XP-D SUBFAMILY MEMBER"/>
    <property type="match status" value="1"/>
</dbReference>
<dbReference type="Gene3D" id="1.10.30.20">
    <property type="entry name" value="Bacterial XPD DNA helicase, FeS cluster domain"/>
    <property type="match status" value="1"/>
</dbReference>
<dbReference type="InterPro" id="IPR006555">
    <property type="entry name" value="ATP-dep_Helicase_C"/>
</dbReference>
<keyword evidence="11" id="KW-0234">DNA repair</keyword>
<dbReference type="GO" id="GO:0051539">
    <property type="term" value="F:4 iron, 4 sulfur cluster binding"/>
    <property type="evidence" value="ECO:0007669"/>
    <property type="project" value="UniProtKB-KW"/>
</dbReference>
<dbReference type="InterPro" id="IPR042493">
    <property type="entry name" value="XPD_DNA_FeS"/>
</dbReference>
<dbReference type="EMBL" id="KF900322">
    <property type="protein sequence ID" value="AIE90909.1"/>
    <property type="molecule type" value="Genomic_DNA"/>
</dbReference>
<dbReference type="SMART" id="SM00491">
    <property type="entry name" value="HELICc2"/>
    <property type="match status" value="1"/>
</dbReference>
<evidence type="ECO:0000256" key="7">
    <source>
        <dbReference type="ARBA" id="ARBA00022840"/>
    </source>
</evidence>
<evidence type="ECO:0000256" key="6">
    <source>
        <dbReference type="ARBA" id="ARBA00022806"/>
    </source>
</evidence>
<evidence type="ECO:0000256" key="3">
    <source>
        <dbReference type="ARBA" id="ARBA00022741"/>
    </source>
</evidence>
<keyword evidence="12" id="KW-0413">Isomerase</keyword>
<keyword evidence="3" id="KW-0547">Nucleotide-binding</keyword>
<protein>
    <submittedName>
        <fullName evidence="14">DEAD_2 domain-containing protein (XPD)</fullName>
        <ecNumber evidence="14">3.6.4.12</ecNumber>
    </submittedName>
</protein>
<dbReference type="EC" id="3.6.4.12" evidence="14"/>
<accession>A0A075FHY1</accession>
<evidence type="ECO:0000256" key="11">
    <source>
        <dbReference type="ARBA" id="ARBA00023204"/>
    </source>
</evidence>
<dbReference type="GO" id="GO:0016818">
    <property type="term" value="F:hydrolase activity, acting on acid anhydrides, in phosphorus-containing anhydrides"/>
    <property type="evidence" value="ECO:0007669"/>
    <property type="project" value="InterPro"/>
</dbReference>
<keyword evidence="1" id="KW-0004">4Fe-4S</keyword>
<dbReference type="InterPro" id="IPR045028">
    <property type="entry name" value="DinG/Rad3-like"/>
</dbReference>
<dbReference type="SMART" id="SM00488">
    <property type="entry name" value="DEXDc2"/>
    <property type="match status" value="1"/>
</dbReference>
<keyword evidence="2" id="KW-0479">Metal-binding</keyword>
<keyword evidence="8" id="KW-0408">Iron</keyword>
<dbReference type="GO" id="GO:0005524">
    <property type="term" value="F:ATP binding"/>
    <property type="evidence" value="ECO:0007669"/>
    <property type="project" value="UniProtKB-KW"/>
</dbReference>
<dbReference type="PANTHER" id="PTHR11472:SF34">
    <property type="entry name" value="REGULATOR OF TELOMERE ELONGATION HELICASE 1"/>
    <property type="match status" value="1"/>
</dbReference>
<dbReference type="InterPro" id="IPR014013">
    <property type="entry name" value="Helic_SF1/SF2_ATP-bd_DinG/Rad3"/>
</dbReference>
<gene>
    <name evidence="14" type="primary">XPD</name>
</gene>
<name>A0A075FHY1_9EURY</name>
<evidence type="ECO:0000256" key="12">
    <source>
        <dbReference type="ARBA" id="ARBA00023235"/>
    </source>
</evidence>
<dbReference type="InterPro" id="IPR010614">
    <property type="entry name" value="RAD3-like_helicase_DEAD"/>
</dbReference>